<keyword evidence="5" id="KW-0472">Membrane</keyword>
<accession>H7CDE8</accession>
<evidence type="ECO:0000256" key="5">
    <source>
        <dbReference type="SAM" id="Phobius"/>
    </source>
</evidence>
<dbReference type="Pfam" id="PF00252">
    <property type="entry name" value="Ribosomal_L16"/>
    <property type="match status" value="1"/>
</dbReference>
<dbReference type="InterPro" id="IPR000114">
    <property type="entry name" value="Ribosomal_uL16_bact-type"/>
</dbReference>
<evidence type="ECO:0000256" key="4">
    <source>
        <dbReference type="RuleBase" id="RU004413"/>
    </source>
</evidence>
<geneLocation type="apicoplast" evidence="6"/>
<organism evidence="6">
    <name type="scientific">Plasmodium malariae</name>
    <dbReference type="NCBI Taxonomy" id="5858"/>
    <lineage>
        <taxon>Eukaryota</taxon>
        <taxon>Sar</taxon>
        <taxon>Alveolata</taxon>
        <taxon>Apicomplexa</taxon>
        <taxon>Aconoidasida</taxon>
        <taxon>Haemosporida</taxon>
        <taxon>Plasmodiidae</taxon>
        <taxon>Plasmodium</taxon>
        <taxon>Plasmodium (Plasmodium)</taxon>
    </lineage>
</organism>
<dbReference type="EMBL" id="AB649418">
    <property type="protein sequence ID" value="BAL70568.1"/>
    <property type="molecule type" value="Genomic_DNA"/>
</dbReference>
<dbReference type="GO" id="GO:0032543">
    <property type="term" value="P:mitochondrial translation"/>
    <property type="evidence" value="ECO:0007669"/>
    <property type="project" value="TreeGrafter"/>
</dbReference>
<keyword evidence="3 4" id="KW-0687">Ribonucleoprotein</keyword>
<evidence type="ECO:0000256" key="1">
    <source>
        <dbReference type="ARBA" id="ARBA00008931"/>
    </source>
</evidence>
<dbReference type="Gene3D" id="3.90.1170.10">
    <property type="entry name" value="Ribosomal protein L10e/L16"/>
    <property type="match status" value="1"/>
</dbReference>
<keyword evidence="5" id="KW-0812">Transmembrane</keyword>
<dbReference type="VEuPathDB" id="PlasmoDB:PmUG01_API001700"/>
<keyword evidence="6" id="KW-0934">Plastid</keyword>
<dbReference type="GO" id="GO:0019843">
    <property type="term" value="F:rRNA binding"/>
    <property type="evidence" value="ECO:0007669"/>
    <property type="project" value="InterPro"/>
</dbReference>
<keyword evidence="5" id="KW-1133">Transmembrane helix</keyword>
<dbReference type="GO" id="GO:0003735">
    <property type="term" value="F:structural constituent of ribosome"/>
    <property type="evidence" value="ECO:0007669"/>
    <property type="project" value="InterPro"/>
</dbReference>
<keyword evidence="2 4" id="KW-0689">Ribosomal protein</keyword>
<dbReference type="PANTHER" id="PTHR12220:SF13">
    <property type="entry name" value="LARGE RIBOSOMAL SUBUNIT PROTEIN UL16M"/>
    <property type="match status" value="1"/>
</dbReference>
<proteinExistence type="inferred from homology"/>
<evidence type="ECO:0000256" key="3">
    <source>
        <dbReference type="ARBA" id="ARBA00023274"/>
    </source>
</evidence>
<comment type="similarity">
    <text evidence="1 4">Belongs to the universal ribosomal protein uL16 family.</text>
</comment>
<dbReference type="InterPro" id="IPR047873">
    <property type="entry name" value="Ribosomal_uL16"/>
</dbReference>
<dbReference type="AlphaFoldDB" id="H7CDE8"/>
<dbReference type="SUPFAM" id="SSF54686">
    <property type="entry name" value="Ribosomal protein L16p/L10e"/>
    <property type="match status" value="1"/>
</dbReference>
<keyword evidence="6" id="KW-0933">Apicoplast</keyword>
<gene>
    <name evidence="6" type="primary">rpl16</name>
</gene>
<reference evidence="6" key="1">
    <citation type="journal article" date="2012" name="Mol. Biol. Evol.">
        <title>The Plasmodium Apicoplast Genome: Conserved Structure and Close Relationship of P. ovale to Rodent Malaria Parasites.</title>
        <authorList>
            <person name="Arisue N."/>
            <person name="Hashimoto T."/>
            <person name="Mitsui H."/>
            <person name="Palacpac N.M.Q."/>
            <person name="Kaneko A."/>
            <person name="Kawai S."/>
            <person name="Hasegawa M."/>
            <person name="Tanabe K."/>
            <person name="Horii T."/>
        </authorList>
    </citation>
    <scope>NUCLEOTIDE SEQUENCE</scope>
    <source>
        <strain evidence="6">Kisii67</strain>
    </source>
</reference>
<protein>
    <submittedName>
        <fullName evidence="6">Large subunit ribosomal protein 16</fullName>
    </submittedName>
</protein>
<dbReference type="InterPro" id="IPR036920">
    <property type="entry name" value="Ribosomal_uL16_sf"/>
</dbReference>
<sequence>MINIKNIKKTQKGKIKGNFNLKFLKLYWGIVSLNSGFFTNNQLETSKFIINKYVKKIGKYNICIKCTKSLTKKSLKTRMGAGKGSVDLYVSSIKKKKLLFEISYIPLDIIFIITKMLSYKLFFKLQYIRKIN</sequence>
<evidence type="ECO:0000256" key="2">
    <source>
        <dbReference type="ARBA" id="ARBA00022980"/>
    </source>
</evidence>
<evidence type="ECO:0000313" key="6">
    <source>
        <dbReference type="EMBL" id="BAL70568.1"/>
    </source>
</evidence>
<name>H7CDE8_PLAMA</name>
<dbReference type="CDD" id="cd01433">
    <property type="entry name" value="Ribosomal_L16_L10e"/>
    <property type="match status" value="1"/>
</dbReference>
<dbReference type="PANTHER" id="PTHR12220">
    <property type="entry name" value="50S/60S RIBOSOMAL PROTEIN L16"/>
    <property type="match status" value="1"/>
</dbReference>
<dbReference type="InterPro" id="IPR016180">
    <property type="entry name" value="Ribosomal_uL16_dom"/>
</dbReference>
<dbReference type="PRINTS" id="PR00060">
    <property type="entry name" value="RIBOSOMALL16"/>
</dbReference>
<feature type="transmembrane region" description="Helical" evidence="5">
    <location>
        <begin position="98"/>
        <end position="117"/>
    </location>
</feature>
<dbReference type="GO" id="GO:0005762">
    <property type="term" value="C:mitochondrial large ribosomal subunit"/>
    <property type="evidence" value="ECO:0007669"/>
    <property type="project" value="TreeGrafter"/>
</dbReference>